<dbReference type="AlphaFoldDB" id="A0A4R7DWD5"/>
<feature type="domain" description="Quinolinate phosphoribosyl transferase C-terminal" evidence="5">
    <location>
        <begin position="95"/>
        <end position="266"/>
    </location>
</feature>
<evidence type="ECO:0000259" key="6">
    <source>
        <dbReference type="Pfam" id="PF02749"/>
    </source>
</evidence>
<dbReference type="Pfam" id="PF02749">
    <property type="entry name" value="QRPTase_N"/>
    <property type="match status" value="1"/>
</dbReference>
<proteinExistence type="inferred from homology"/>
<evidence type="ECO:0000313" key="8">
    <source>
        <dbReference type="Proteomes" id="UP000295758"/>
    </source>
</evidence>
<sequence length="270" mass="30274">MNVIKEKKDIRDEIFKNIQGKTFQANICVNESGVIVGLDKAIEKSKKIGLESYKLVKVGQEVKKNTLILKVYGTPKKLTIGENYLLGTIGKYSGIATAAKRAKRLSSNNFKIVCGGWKKMPYSLKTSIREAINSGGIRPRISDEPFLYLDKNYVRMYGGIKNILKAVEKIKRIKVIQIKGEFNKIEKEVIEAATNGVDIIMIDTGKVNDCKIASRVLKENNLRKNRKIAFGGNIKLKDIPKLKNYDIDIIDIGRAIVDAPILDLSFDVIQ</sequence>
<dbReference type="SUPFAM" id="SSF54675">
    <property type="entry name" value="Nicotinate/Quinolinate PRTase N-terminal domain-like"/>
    <property type="match status" value="1"/>
</dbReference>
<evidence type="ECO:0000256" key="2">
    <source>
        <dbReference type="ARBA" id="ARBA00022676"/>
    </source>
</evidence>
<reference evidence="7 8" key="1">
    <citation type="submission" date="2019-03" db="EMBL/GenBank/DDBJ databases">
        <title>Deep subsurface shale carbon reservoir microbial communities from Ohio and West Virginia, USA.</title>
        <authorList>
            <person name="Wrighton K."/>
        </authorList>
    </citation>
    <scope>NUCLEOTIDE SEQUENCE [LARGE SCALE GENOMIC DNA]</scope>
    <source>
        <strain evidence="7 8">UTICA-S4D12</strain>
    </source>
</reference>
<dbReference type="RefSeq" id="WP_133618553.1">
    <property type="nucleotide sequence ID" value="NZ_SOAA01000063.1"/>
</dbReference>
<evidence type="ECO:0000259" key="5">
    <source>
        <dbReference type="Pfam" id="PF01729"/>
    </source>
</evidence>
<comment type="similarity">
    <text evidence="1">Belongs to the NadC/ModD family.</text>
</comment>
<dbReference type="PANTHER" id="PTHR32179:SF3">
    <property type="entry name" value="NICOTINATE-NUCLEOTIDE PYROPHOSPHORYLASE [CARBOXYLATING]"/>
    <property type="match status" value="1"/>
</dbReference>
<comment type="caution">
    <text evidence="7">The sequence shown here is derived from an EMBL/GenBank/DDBJ whole genome shotgun (WGS) entry which is preliminary data.</text>
</comment>
<dbReference type="Proteomes" id="UP000295758">
    <property type="component" value="Unassembled WGS sequence"/>
</dbReference>
<dbReference type="SUPFAM" id="SSF51690">
    <property type="entry name" value="Nicotinate/Quinolinate PRTase C-terminal domain-like"/>
    <property type="match status" value="1"/>
</dbReference>
<protein>
    <submittedName>
        <fullName evidence="7">Nicotinate-nucleotide pyrophosphorylase (Carboxylating)</fullName>
    </submittedName>
</protein>
<dbReference type="InterPro" id="IPR027277">
    <property type="entry name" value="NadC/ModD"/>
</dbReference>
<dbReference type="InterPro" id="IPR002638">
    <property type="entry name" value="Quinolinate_PRibosylTrfase_C"/>
</dbReference>
<evidence type="ECO:0000256" key="1">
    <source>
        <dbReference type="ARBA" id="ARBA00009400"/>
    </source>
</evidence>
<dbReference type="EMBL" id="SOAA01000063">
    <property type="protein sequence ID" value="TDS24884.1"/>
    <property type="molecule type" value="Genomic_DNA"/>
</dbReference>
<dbReference type="PANTHER" id="PTHR32179">
    <property type="entry name" value="NICOTINATE-NUCLEOTIDE PYROPHOSPHORYLASE [CARBOXYLATING]"/>
    <property type="match status" value="1"/>
</dbReference>
<dbReference type="Gene3D" id="3.20.20.70">
    <property type="entry name" value="Aldolase class I"/>
    <property type="match status" value="1"/>
</dbReference>
<keyword evidence="3" id="KW-0808">Transferase</keyword>
<gene>
    <name evidence="7" type="ORF">BY453_1632</name>
</gene>
<keyword evidence="2" id="KW-0328">Glycosyltransferase</keyword>
<dbReference type="InterPro" id="IPR037128">
    <property type="entry name" value="Quinolinate_PRibosylTase_N_sf"/>
</dbReference>
<accession>A0A4R7DWD5</accession>
<evidence type="ECO:0000313" key="7">
    <source>
        <dbReference type="EMBL" id="TDS24884.1"/>
    </source>
</evidence>
<dbReference type="GO" id="GO:0009435">
    <property type="term" value="P:NAD+ biosynthetic process"/>
    <property type="evidence" value="ECO:0007669"/>
    <property type="project" value="InterPro"/>
</dbReference>
<comment type="catalytic activity">
    <reaction evidence="4">
        <text>nicotinate beta-D-ribonucleotide + CO2 + diphosphate = quinolinate + 5-phospho-alpha-D-ribose 1-diphosphate + 2 H(+)</text>
        <dbReference type="Rhea" id="RHEA:12733"/>
        <dbReference type="ChEBI" id="CHEBI:15378"/>
        <dbReference type="ChEBI" id="CHEBI:16526"/>
        <dbReference type="ChEBI" id="CHEBI:29959"/>
        <dbReference type="ChEBI" id="CHEBI:33019"/>
        <dbReference type="ChEBI" id="CHEBI:57502"/>
        <dbReference type="ChEBI" id="CHEBI:58017"/>
        <dbReference type="EC" id="2.4.2.19"/>
    </reaction>
</comment>
<organism evidence="7 8">
    <name type="scientific">Halanaerobium congolense</name>
    <dbReference type="NCBI Taxonomy" id="54121"/>
    <lineage>
        <taxon>Bacteria</taxon>
        <taxon>Bacillati</taxon>
        <taxon>Bacillota</taxon>
        <taxon>Clostridia</taxon>
        <taxon>Halanaerobiales</taxon>
        <taxon>Halanaerobiaceae</taxon>
        <taxon>Halanaerobium</taxon>
    </lineage>
</organism>
<evidence type="ECO:0000256" key="3">
    <source>
        <dbReference type="ARBA" id="ARBA00022679"/>
    </source>
</evidence>
<evidence type="ECO:0000256" key="4">
    <source>
        <dbReference type="ARBA" id="ARBA00047445"/>
    </source>
</evidence>
<dbReference type="InterPro" id="IPR013785">
    <property type="entry name" value="Aldolase_TIM"/>
</dbReference>
<dbReference type="GO" id="GO:0004514">
    <property type="term" value="F:nicotinate-nucleotide diphosphorylase (carboxylating) activity"/>
    <property type="evidence" value="ECO:0007669"/>
    <property type="project" value="UniProtKB-EC"/>
</dbReference>
<name>A0A4R7DWD5_9FIRM</name>
<feature type="domain" description="Quinolinate phosphoribosyl transferase N-terminal" evidence="6">
    <location>
        <begin position="17"/>
        <end position="93"/>
    </location>
</feature>
<dbReference type="Pfam" id="PF01729">
    <property type="entry name" value="QRPTase_C"/>
    <property type="match status" value="1"/>
</dbReference>
<dbReference type="GO" id="GO:0034213">
    <property type="term" value="P:quinolinate catabolic process"/>
    <property type="evidence" value="ECO:0007669"/>
    <property type="project" value="TreeGrafter"/>
</dbReference>
<dbReference type="InterPro" id="IPR036068">
    <property type="entry name" value="Nicotinate_pribotase-like_C"/>
</dbReference>
<dbReference type="InterPro" id="IPR022412">
    <property type="entry name" value="Quinolinate_PRibosylTrfase_N"/>
</dbReference>
<dbReference type="GO" id="GO:0005737">
    <property type="term" value="C:cytoplasm"/>
    <property type="evidence" value="ECO:0007669"/>
    <property type="project" value="TreeGrafter"/>
</dbReference>
<dbReference type="Gene3D" id="3.90.1170.20">
    <property type="entry name" value="Quinolinate phosphoribosyl transferase, N-terminal domain"/>
    <property type="match status" value="1"/>
</dbReference>